<dbReference type="InterPro" id="IPR036291">
    <property type="entry name" value="NAD(P)-bd_dom_sf"/>
</dbReference>
<feature type="non-terminal residue" evidence="12">
    <location>
        <position position="1"/>
    </location>
</feature>
<dbReference type="InterPro" id="IPR016039">
    <property type="entry name" value="Thiolase-like"/>
</dbReference>
<dbReference type="SMART" id="SM00822">
    <property type="entry name" value="PKS_KR"/>
    <property type="match status" value="1"/>
</dbReference>
<dbReference type="InterPro" id="IPR014043">
    <property type="entry name" value="Acyl_transferase_dom"/>
</dbReference>
<dbReference type="GO" id="GO:0006633">
    <property type="term" value="P:fatty acid biosynthetic process"/>
    <property type="evidence" value="ECO:0007669"/>
    <property type="project" value="InterPro"/>
</dbReference>
<evidence type="ECO:0000256" key="2">
    <source>
        <dbReference type="ARBA" id="ARBA00022553"/>
    </source>
</evidence>
<dbReference type="SMART" id="SM00827">
    <property type="entry name" value="PKS_AT"/>
    <property type="match status" value="1"/>
</dbReference>
<dbReference type="SUPFAM" id="SSF53901">
    <property type="entry name" value="Thiolase-like"/>
    <property type="match status" value="1"/>
</dbReference>
<dbReference type="InterPro" id="IPR057326">
    <property type="entry name" value="KR_dom"/>
</dbReference>
<dbReference type="InterPro" id="IPR020807">
    <property type="entry name" value="PKS_DH"/>
</dbReference>
<keyword evidence="5" id="KW-0560">Oxidoreductase</keyword>
<feature type="domain" description="Carrier" evidence="9">
    <location>
        <begin position="2474"/>
        <end position="2551"/>
    </location>
</feature>
<dbReference type="PANTHER" id="PTHR43775:SF13">
    <property type="entry name" value="POLYKETIDE SYNTHASE 1"/>
    <property type="match status" value="1"/>
</dbReference>
<dbReference type="GO" id="GO:0016491">
    <property type="term" value="F:oxidoreductase activity"/>
    <property type="evidence" value="ECO:0007669"/>
    <property type="project" value="UniProtKB-KW"/>
</dbReference>
<feature type="active site" description="Proton acceptor; for dehydratase activity" evidence="8">
    <location>
        <position position="987"/>
    </location>
</feature>
<feature type="domain" description="PKS/mFAS DH" evidence="11">
    <location>
        <begin position="955"/>
        <end position="1283"/>
    </location>
</feature>
<dbReference type="InterPro" id="IPR029063">
    <property type="entry name" value="SAM-dependent_MTases_sf"/>
</dbReference>
<dbReference type="GO" id="GO:0004312">
    <property type="term" value="F:fatty acid synthase activity"/>
    <property type="evidence" value="ECO:0007669"/>
    <property type="project" value="TreeGrafter"/>
</dbReference>
<dbReference type="Gene3D" id="3.90.180.10">
    <property type="entry name" value="Medium-chain alcohol dehydrogenases, catalytic domain"/>
    <property type="match status" value="1"/>
</dbReference>
<dbReference type="CDD" id="cd05195">
    <property type="entry name" value="enoyl_red"/>
    <property type="match status" value="1"/>
</dbReference>
<accession>A0A3E2GT66</accession>
<dbReference type="PROSITE" id="PS00606">
    <property type="entry name" value="KS3_1"/>
    <property type="match status" value="1"/>
</dbReference>
<feature type="active site" description="Proton donor; for dehydratase activity" evidence="8">
    <location>
        <position position="1184"/>
    </location>
</feature>
<evidence type="ECO:0000256" key="5">
    <source>
        <dbReference type="ARBA" id="ARBA00023002"/>
    </source>
</evidence>
<evidence type="ECO:0000313" key="12">
    <source>
        <dbReference type="EMBL" id="RFU24364.1"/>
    </source>
</evidence>
<dbReference type="PROSITE" id="PS52004">
    <property type="entry name" value="KS3_2"/>
    <property type="match status" value="1"/>
</dbReference>
<feature type="domain" description="Ketosynthase family 3 (KS3)" evidence="10">
    <location>
        <begin position="74"/>
        <end position="499"/>
    </location>
</feature>
<dbReference type="Gene3D" id="3.40.47.10">
    <property type="match status" value="1"/>
</dbReference>
<evidence type="ECO:0000256" key="3">
    <source>
        <dbReference type="ARBA" id="ARBA00022679"/>
    </source>
</evidence>
<dbReference type="InterPro" id="IPR020843">
    <property type="entry name" value="ER"/>
</dbReference>
<dbReference type="SMART" id="SM00823">
    <property type="entry name" value="PKS_PP"/>
    <property type="match status" value="1"/>
</dbReference>
<dbReference type="InterPro" id="IPR014030">
    <property type="entry name" value="Ketoacyl_synth_N"/>
</dbReference>
<dbReference type="InterPro" id="IPR013217">
    <property type="entry name" value="Methyltransf_12"/>
</dbReference>
<dbReference type="Pfam" id="PF21089">
    <property type="entry name" value="PKS_DH_N"/>
    <property type="match status" value="1"/>
</dbReference>
<dbReference type="Pfam" id="PF08240">
    <property type="entry name" value="ADH_N"/>
    <property type="match status" value="1"/>
</dbReference>
<dbReference type="SMART" id="SM00829">
    <property type="entry name" value="PKS_ER"/>
    <property type="match status" value="1"/>
</dbReference>
<dbReference type="InterPro" id="IPR018201">
    <property type="entry name" value="Ketoacyl_synth_AS"/>
</dbReference>
<comment type="caution">
    <text evidence="12">The sequence shown here is derived from an EMBL/GenBank/DDBJ whole genome shotgun (WGS) entry which is preliminary data.</text>
</comment>
<dbReference type="Pfam" id="PF16197">
    <property type="entry name" value="KAsynt_C_assoc"/>
    <property type="match status" value="1"/>
</dbReference>
<dbReference type="Pfam" id="PF00109">
    <property type="entry name" value="ketoacyl-synt"/>
    <property type="match status" value="1"/>
</dbReference>
<protein>
    <submittedName>
        <fullName evidence="12">Uncharacterized protein</fullName>
    </submittedName>
</protein>
<dbReference type="InterPro" id="IPR049900">
    <property type="entry name" value="PKS_mFAS_DH"/>
</dbReference>
<dbReference type="InterPro" id="IPR056501">
    <property type="entry name" value="NAD-bd_HRPKS_sdrA"/>
</dbReference>
<evidence type="ECO:0000256" key="1">
    <source>
        <dbReference type="ARBA" id="ARBA00022450"/>
    </source>
</evidence>
<dbReference type="FunFam" id="3.40.47.10:FF:000019">
    <property type="entry name" value="Polyketide synthase type I"/>
    <property type="match status" value="1"/>
</dbReference>
<keyword evidence="7" id="KW-0012">Acyltransferase</keyword>
<dbReference type="Pfam" id="PF13602">
    <property type="entry name" value="ADH_zinc_N_2"/>
    <property type="match status" value="1"/>
</dbReference>
<dbReference type="SMART" id="SM00825">
    <property type="entry name" value="PKS_KS"/>
    <property type="match status" value="1"/>
</dbReference>
<dbReference type="Pfam" id="PF23297">
    <property type="entry name" value="ACP_SdgA_C"/>
    <property type="match status" value="1"/>
</dbReference>
<dbReference type="InterPro" id="IPR020841">
    <property type="entry name" value="PKS_Beta-ketoAc_synthase_dom"/>
</dbReference>
<dbReference type="PROSITE" id="PS52019">
    <property type="entry name" value="PKS_MFAS_DH"/>
    <property type="match status" value="1"/>
</dbReference>
<dbReference type="GO" id="GO:1901336">
    <property type="term" value="P:lactone biosynthetic process"/>
    <property type="evidence" value="ECO:0007669"/>
    <property type="project" value="UniProtKB-ARBA"/>
</dbReference>
<dbReference type="InterPro" id="IPR011032">
    <property type="entry name" value="GroES-like_sf"/>
</dbReference>
<dbReference type="OMA" id="HATRNIG"/>
<dbReference type="SUPFAM" id="SSF51735">
    <property type="entry name" value="NAD(P)-binding Rossmann-fold domains"/>
    <property type="match status" value="2"/>
</dbReference>
<dbReference type="InterPro" id="IPR013968">
    <property type="entry name" value="PKS_KR"/>
</dbReference>
<evidence type="ECO:0000256" key="4">
    <source>
        <dbReference type="ARBA" id="ARBA00022857"/>
    </source>
</evidence>
<dbReference type="Pfam" id="PF00698">
    <property type="entry name" value="Acyl_transf_1"/>
    <property type="match status" value="2"/>
</dbReference>
<dbReference type="InterPro" id="IPR050091">
    <property type="entry name" value="PKS_NRPS_Biosynth_Enz"/>
</dbReference>
<dbReference type="SUPFAM" id="SSF52151">
    <property type="entry name" value="FabD/lysophospholipase-like"/>
    <property type="match status" value="1"/>
</dbReference>
<dbReference type="InterPro" id="IPR042104">
    <property type="entry name" value="PKS_dehydratase_sf"/>
</dbReference>
<dbReference type="Pfam" id="PF14765">
    <property type="entry name" value="PS-DH"/>
    <property type="match status" value="1"/>
</dbReference>
<dbReference type="InterPro" id="IPR020806">
    <property type="entry name" value="PKS_PP-bd"/>
</dbReference>
<dbReference type="InterPro" id="IPR013154">
    <property type="entry name" value="ADH-like_N"/>
</dbReference>
<dbReference type="OrthoDB" id="329835at2759"/>
<dbReference type="GO" id="GO:0004315">
    <property type="term" value="F:3-oxoacyl-[acyl-carrier-protein] synthase activity"/>
    <property type="evidence" value="ECO:0007669"/>
    <property type="project" value="InterPro"/>
</dbReference>
<evidence type="ECO:0000256" key="8">
    <source>
        <dbReference type="PROSITE-ProRule" id="PRU01363"/>
    </source>
</evidence>
<dbReference type="CDD" id="cd02440">
    <property type="entry name" value="AdoMet_MTases"/>
    <property type="match status" value="1"/>
</dbReference>
<dbReference type="SUPFAM" id="SSF53335">
    <property type="entry name" value="S-adenosyl-L-methionine-dependent methyltransferases"/>
    <property type="match status" value="1"/>
</dbReference>
<dbReference type="EMBL" id="NCSJ02000457">
    <property type="protein sequence ID" value="RFU24364.1"/>
    <property type="molecule type" value="Genomic_DNA"/>
</dbReference>
<evidence type="ECO:0000259" key="11">
    <source>
        <dbReference type="PROSITE" id="PS52019"/>
    </source>
</evidence>
<dbReference type="Gene3D" id="3.40.50.720">
    <property type="entry name" value="NAD(P)-binding Rossmann-like Domain"/>
    <property type="match status" value="1"/>
</dbReference>
<dbReference type="InterPro" id="IPR016036">
    <property type="entry name" value="Malonyl_transacylase_ACP-bd"/>
</dbReference>
<dbReference type="PANTHER" id="PTHR43775">
    <property type="entry name" value="FATTY ACID SYNTHASE"/>
    <property type="match status" value="1"/>
</dbReference>
<evidence type="ECO:0000256" key="6">
    <source>
        <dbReference type="ARBA" id="ARBA00023268"/>
    </source>
</evidence>
<feature type="region of interest" description="N-terminal hotdog fold" evidence="8">
    <location>
        <begin position="955"/>
        <end position="1090"/>
    </location>
</feature>
<dbReference type="STRING" id="5539.A0A3E2GT66"/>
<gene>
    <name evidence="12" type="ORF">B7463_g11971</name>
</gene>
<dbReference type="FunFam" id="3.40.50.720:FF:000209">
    <property type="entry name" value="Polyketide synthase Pks12"/>
    <property type="match status" value="1"/>
</dbReference>
<proteinExistence type="predicted"/>
<dbReference type="Gene3D" id="3.10.129.110">
    <property type="entry name" value="Polyketide synthase dehydratase"/>
    <property type="match status" value="1"/>
</dbReference>
<dbReference type="Gene3D" id="1.10.1200.10">
    <property type="entry name" value="ACP-like"/>
    <property type="match status" value="1"/>
</dbReference>
<dbReference type="Pfam" id="PF08659">
    <property type="entry name" value="KR"/>
    <property type="match status" value="1"/>
</dbReference>
<dbReference type="InterPro" id="IPR049551">
    <property type="entry name" value="PKS_DH_C"/>
</dbReference>
<dbReference type="GO" id="GO:0031177">
    <property type="term" value="F:phosphopantetheine binding"/>
    <property type="evidence" value="ECO:0007669"/>
    <property type="project" value="InterPro"/>
</dbReference>
<keyword evidence="3" id="KW-0808">Transferase</keyword>
<dbReference type="Pfam" id="PF08242">
    <property type="entry name" value="Methyltransf_12"/>
    <property type="match status" value="1"/>
</dbReference>
<keyword evidence="2" id="KW-0597">Phosphoprotein</keyword>
<sequence length="2567" mass="283529">MEVSLKMPALRSAKLESEGVADSGSAVDDLSYSPLCISFNTYAKIVWLNIKVVWISGMESELPSNAPPYYGDQSMPIAIVGMSCRYPGGATNPQKLWEMCAGQRDAWKEIPKDRFDQGIFYHPDSSRNGTSNARGAHFLEEHPGFFDASFFNITEAEATSMDPQHRLMVECAYEALENAGITFENIVGSDTAVFMGSSCRDYGDILLEDLDNTQLYQSTGSAQTMLANRVSYFFDLKGSSVTVDTACSSSLVALHLACGAIRSQETKMCIVGGANLILGPAPMVSLSLLRFLSPDGRCFSFDSRGNGFGRGEGLGCIILKPLEEALKCGDTIRAVIRNSCSNQDGKTSGITLPNAKAQVNLITQIYSSSGLDPAETSYVEAHGTGTAAGDLIEASSMSKVFSAQRSTDEVLRVGSIKSNIGHLEGGSGIAGVIKAVLMLENGLILPNFDFREANPRIPMQEWKMMVPTTLQSWQVKNVRRASVNNFGFGGSNAHIIIDDSQSYLLSHGLKRNPENGASNMRNGRGFLFILSAFDKQAGMKQAELLSTYLKGQHNSAENLMDDLAFTLGEHRSKLAWRAAVHATSLPHLIKSLDAETVEFSKSLKTVTVGFVFTGQGAQWHGMGRELISAYPVFKNSMTMSEKYLKLFGAQWSLLGHSSGEIAAAYAAGCLTQESALAVAYYRGIAATHAKDLNSGAMLAVGLHVQEAESLIKDLKKGKVKIACINSPSSVTVSGDVEAIGELLEILQRQGVFARKLSVDTAYHSHHMEPVAENYGRALQNLELRSPDKVEFYSSVYGKRIELSGLNANYWVMNLTSLVQFKDAFQNFCLGIESNWSNRRDANASVDVLVEIGPHSALSGPIRQNLQANSKLSNVSIVYMPALIRNSNAIDTSLEVAKGLFSRGVALNLQAINFPSHHKRNKILIDLPPYPWNHSTLYWAKSLPSDLTRGTEFYRSDILGTPTNCSTTSEPQWRNIIRISEIPWLLDHNIQSNIVYPAAGFLEMVIEAAHQRSTIKGVNMTGCTLREVSFNHALVISQSNEVEIMISLRPYSESVRVPSDIWDEFSIVSSTDRKTWTNHCRGLISVQKHRGLPKVNGDREIIEEEEDITRVIRTFEELCRTKIDTAVMYNAFRELGLNFGPIFSNICKVSVGPDRCIGEIIVPDTALKMPAQFEYPVIIHPATLDSFIQTAFPVGNHHKDVNQGTPVPIFIEELYISYSIPKIAGHMFKVYTKSDRKHPANLESKGISKNLYSMSVFDGAQGGTVPLCTIRGLSFSSILRASDNSRGTKIARLSHQTNWKPSPEFLSSDQLWELTTHLRQPPKIQQMLIQQTAFYFAKTALNSVAFSDIPVTELHLQKLYKSLLNNCESVYKGKSGMLDTMSWVQEDKQRREDLFNEPSYTPFSLLYHVGLHLPEILRGTVDPLSIMMEGDRLEKYYAETQNLSQCYDQAADYIALLANKNPFLNILEIGAGTGGATFPILAKLNSADGPQFSNYDFTDISPTFFNKVMKRSEDLGDLIKFRKLDVEKNPMDQGFVACSYDVIVAANVIHATRSIEQSLERVRSLLKPCGKLILIEVTVHNLPGTVMFGTLPGWWLGENEGRHNGPQLTENEWDVSLKNSGFTGADVILWDMPDPETHNVSVMISTPKPPRKPILPSEVTIITESPNLYPWIYNLKHLLEQSAVSTRISRLSGCSLQNQVCIVCSELEEIMLRKPSPAIFSAMKEIFLRSSGVLWITRDGTIESRNPDASLATGIARTIREEKGDTMIVTLDLDNDLSGSDLADIVFAVFKNNFQTGEVITADLDTEYAVRNGVTMIPRIVEDKVLTSFVSSAMESPVPQDQPFYQKNRSLRAEIKTPGFLDSLQFVDDVRMLGPLQEDFVEIEVKAAGINFRDVMSASGQIDPYPLGCECAGIVTGIGKSVNDFSLGDHVIANVLEGCFCNRVRIHTVNAELIPKDMPFEIAASFPIAYFTAYYAVIKAARVSKGETVLIHAASGGLGQAIINICQLIGAEIFATVGTQDKKNLLMKQFNIDEDHIFSSRDETFAKGIMRRTKGKGVDVIMNSLSGDALRLTWNCIASFGRFVELGKRDLTINSRLEMRNFEKNVSFIGLDVPLHTDFAEKRRIWGEIMSMYEKGEIKAPHPINVFGFSETEQALRIMQSGKHLGKLVLVPKPTELVKVLPRPDKGCLLRSDASYLLIGGLGGIGRAVAFWMLDHGARNFIFASPSGLDKGKSRTCVSQLKDYGATVRVFKCDVSSVVDVSRMLDECDLTMPRIRGMIHAAMVPNANLFENTSLDDYNAVMLPKVDGAWNLHNKLSKTDIDFFILLSSQVGAVGNPSQAPYAAASVFLDAFANFRNNQGLPAVSLALGRVVGIGFVAENESAQRGLNKLWSRDIDPDEVMVMIEDAIRRPLRKDEPGASLTGMKQWSIEANPVLLSPMFSRYRRAASMQRQDGEEGNEEVRIGEMLRQSSSLEEAIKGILHALTAKISTLLMIPFEEINTSRSMSDYGMDSLVAVEMRNWLIREFGVTLPILELLTNVSLLRLSKIIVKKSPLINLAILNDEDARDI</sequence>
<dbReference type="GO" id="GO:0030639">
    <property type="term" value="P:polyketide biosynthetic process"/>
    <property type="evidence" value="ECO:0007669"/>
    <property type="project" value="UniProtKB-ARBA"/>
</dbReference>
<keyword evidence="13" id="KW-1185">Reference proteome</keyword>
<dbReference type="PROSITE" id="PS00012">
    <property type="entry name" value="PHOSPHOPANTETHEINE"/>
    <property type="match status" value="1"/>
</dbReference>
<dbReference type="InterPro" id="IPR049552">
    <property type="entry name" value="PKS_DH_N"/>
</dbReference>
<evidence type="ECO:0000259" key="10">
    <source>
        <dbReference type="PROSITE" id="PS52004"/>
    </source>
</evidence>
<organism evidence="12 13">
    <name type="scientific">Scytalidium lignicola</name>
    <name type="common">Hyphomycete</name>
    <dbReference type="NCBI Taxonomy" id="5539"/>
    <lineage>
        <taxon>Eukaryota</taxon>
        <taxon>Fungi</taxon>
        <taxon>Dikarya</taxon>
        <taxon>Ascomycota</taxon>
        <taxon>Pezizomycotina</taxon>
        <taxon>Leotiomycetes</taxon>
        <taxon>Leotiomycetes incertae sedis</taxon>
        <taxon>Scytalidium</taxon>
    </lineage>
</organism>
<dbReference type="Proteomes" id="UP000258309">
    <property type="component" value="Unassembled WGS sequence"/>
</dbReference>
<dbReference type="InterPro" id="IPR016035">
    <property type="entry name" value="Acyl_Trfase/lysoPLipase"/>
</dbReference>
<keyword evidence="1" id="KW-0596">Phosphopantetheine</keyword>
<evidence type="ECO:0000256" key="7">
    <source>
        <dbReference type="ARBA" id="ARBA00023315"/>
    </source>
</evidence>
<reference evidence="12 13" key="1">
    <citation type="submission" date="2018-05" db="EMBL/GenBank/DDBJ databases">
        <title>Draft genome sequence of Scytalidium lignicola DSM 105466, a ubiquitous saprotrophic fungus.</title>
        <authorList>
            <person name="Buettner E."/>
            <person name="Gebauer A.M."/>
            <person name="Hofrichter M."/>
            <person name="Liers C."/>
            <person name="Kellner H."/>
        </authorList>
    </citation>
    <scope>NUCLEOTIDE SEQUENCE [LARGE SCALE GENOMIC DNA]</scope>
    <source>
        <strain evidence="12 13">DSM 105466</strain>
    </source>
</reference>
<evidence type="ECO:0000313" key="13">
    <source>
        <dbReference type="Proteomes" id="UP000258309"/>
    </source>
</evidence>
<dbReference type="InterPro" id="IPR014031">
    <property type="entry name" value="Ketoacyl_synth_C"/>
</dbReference>
<dbReference type="Gene3D" id="3.40.366.10">
    <property type="entry name" value="Malonyl-Coenzyme A Acyl Carrier Protein, domain 2"/>
    <property type="match status" value="2"/>
</dbReference>
<dbReference type="CDD" id="cd00833">
    <property type="entry name" value="PKS"/>
    <property type="match status" value="1"/>
</dbReference>
<dbReference type="SUPFAM" id="SSF50129">
    <property type="entry name" value="GroES-like"/>
    <property type="match status" value="1"/>
</dbReference>
<name>A0A3E2GT66_SCYLI</name>
<dbReference type="SUPFAM" id="SSF55048">
    <property type="entry name" value="Probable ACP-binding domain of malonyl-CoA ACP transacylase"/>
    <property type="match status" value="1"/>
</dbReference>
<dbReference type="InterPro" id="IPR036736">
    <property type="entry name" value="ACP-like_sf"/>
</dbReference>
<keyword evidence="6" id="KW-0511">Multifunctional enzyme</keyword>
<evidence type="ECO:0000259" key="9">
    <source>
        <dbReference type="PROSITE" id="PS50075"/>
    </source>
</evidence>
<dbReference type="PROSITE" id="PS50075">
    <property type="entry name" value="CARRIER"/>
    <property type="match status" value="1"/>
</dbReference>
<dbReference type="InterPro" id="IPR032821">
    <property type="entry name" value="PKS_assoc"/>
</dbReference>
<dbReference type="SUPFAM" id="SSF47336">
    <property type="entry name" value="ACP-like"/>
    <property type="match status" value="1"/>
</dbReference>
<feature type="non-terminal residue" evidence="12">
    <location>
        <position position="2567"/>
    </location>
</feature>
<dbReference type="Pfam" id="PF23114">
    <property type="entry name" value="NAD-bd_HRPKS_sdrA"/>
    <property type="match status" value="1"/>
</dbReference>
<dbReference type="InterPro" id="IPR009081">
    <property type="entry name" value="PP-bd_ACP"/>
</dbReference>
<dbReference type="InterPro" id="IPR006162">
    <property type="entry name" value="Ppantetheine_attach_site"/>
</dbReference>
<dbReference type="Pfam" id="PF02801">
    <property type="entry name" value="Ketoacyl-synt_C"/>
    <property type="match status" value="1"/>
</dbReference>
<feature type="region of interest" description="C-terminal hotdog fold" evidence="8">
    <location>
        <begin position="1119"/>
        <end position="1283"/>
    </location>
</feature>
<dbReference type="SMART" id="SM00826">
    <property type="entry name" value="PKS_DH"/>
    <property type="match status" value="1"/>
</dbReference>
<dbReference type="InterPro" id="IPR001227">
    <property type="entry name" value="Ac_transferase_dom_sf"/>
</dbReference>
<dbReference type="Gene3D" id="3.40.50.150">
    <property type="entry name" value="Vaccinia Virus protein VP39"/>
    <property type="match status" value="1"/>
</dbReference>
<keyword evidence="4" id="KW-0521">NADP</keyword>